<sequence length="224" mass="23759">MSTIAIIGAGPGVGAAVARRFGAEGFAVAMIARNQEKLDELVASINAEGITTRGYAADVLDPGSLRAALSRAGSELGHIDVLQYSPIPARQYLKPVLDTSPDDLSTAFRFSVVGLRTAVDTVLPGMRSTGKGTIVLINGGTAVRARAHFAGTSVAFAGESALGEMLHETLRDEGIHVTQLVVPGAIDPNDPQRSARAIAERIWRLHTERGEFRDFLSELNNQND</sequence>
<proteinExistence type="predicted"/>
<dbReference type="PANTHER" id="PTHR43431:SF7">
    <property type="entry name" value="OXIDOREDUCTASE, SHORT CHAIN DEHYDROGENASE_REDUCTASE FAMILY (AFU_ORTHOLOGUE AFUA_5G14000)"/>
    <property type="match status" value="1"/>
</dbReference>
<gene>
    <name evidence="1" type="ORF">KDB89_03045</name>
</gene>
<dbReference type="InterPro" id="IPR002347">
    <property type="entry name" value="SDR_fam"/>
</dbReference>
<evidence type="ECO:0000313" key="2">
    <source>
        <dbReference type="Proteomes" id="UP000824504"/>
    </source>
</evidence>
<dbReference type="PANTHER" id="PTHR43431">
    <property type="entry name" value="OXIDOREDUCTASE, SHORT CHAIN DEHYDROGENASE/REDUCTASE FAMILY (AFU_ORTHOLOGUE AFUA_5G14000)"/>
    <property type="match status" value="1"/>
</dbReference>
<name>A0ABX8SJB7_9ACTN</name>
<organism evidence="1 2">
    <name type="scientific">Tessaracoccus palaemonis</name>
    <dbReference type="NCBI Taxonomy" id="2829499"/>
    <lineage>
        <taxon>Bacteria</taxon>
        <taxon>Bacillati</taxon>
        <taxon>Actinomycetota</taxon>
        <taxon>Actinomycetes</taxon>
        <taxon>Propionibacteriales</taxon>
        <taxon>Propionibacteriaceae</taxon>
        <taxon>Tessaracoccus</taxon>
    </lineage>
</organism>
<evidence type="ECO:0000313" key="1">
    <source>
        <dbReference type="EMBL" id="QXT63472.1"/>
    </source>
</evidence>
<keyword evidence="2" id="KW-1185">Reference proteome</keyword>
<dbReference type="EMBL" id="CP079216">
    <property type="protein sequence ID" value="QXT63472.1"/>
    <property type="molecule type" value="Genomic_DNA"/>
</dbReference>
<reference evidence="1 2" key="1">
    <citation type="submission" date="2021-07" db="EMBL/GenBank/DDBJ databases">
        <title>complete genome sequencing of Tessaracoccus sp.J1M15.</title>
        <authorList>
            <person name="Bae J.-W."/>
            <person name="Kim D.-y."/>
        </authorList>
    </citation>
    <scope>NUCLEOTIDE SEQUENCE [LARGE SCALE GENOMIC DNA]</scope>
    <source>
        <strain evidence="1 2">J1M15</strain>
    </source>
</reference>
<accession>A0ABX8SJB7</accession>
<dbReference type="Proteomes" id="UP000824504">
    <property type="component" value="Chromosome"/>
</dbReference>
<dbReference type="Pfam" id="PF00106">
    <property type="entry name" value="adh_short"/>
    <property type="match status" value="1"/>
</dbReference>
<protein>
    <submittedName>
        <fullName evidence="1">SDR family NAD(P)-dependent oxidoreductase</fullName>
    </submittedName>
</protein>
<dbReference type="RefSeq" id="WP_219083400.1">
    <property type="nucleotide sequence ID" value="NZ_CP079216.1"/>
</dbReference>